<accession>A0ABR1WQS3</accession>
<dbReference type="EMBL" id="JAQQWN010000005">
    <property type="protein sequence ID" value="KAK8084363.1"/>
    <property type="molecule type" value="Genomic_DNA"/>
</dbReference>
<comment type="caution">
    <text evidence="1">The sequence shown here is derived from an EMBL/GenBank/DDBJ whole genome shotgun (WGS) entry which is preliminary data.</text>
</comment>
<dbReference type="GeneID" id="92043009"/>
<evidence type="ECO:0000313" key="1">
    <source>
        <dbReference type="EMBL" id="KAK8084363.1"/>
    </source>
</evidence>
<protein>
    <submittedName>
        <fullName evidence="1">Uncharacterized protein</fullName>
    </submittedName>
</protein>
<reference evidence="1 2" key="1">
    <citation type="submission" date="2023-01" db="EMBL/GenBank/DDBJ databases">
        <title>Analysis of 21 Apiospora genomes using comparative genomics revels a genus with tremendous synthesis potential of carbohydrate active enzymes and secondary metabolites.</title>
        <authorList>
            <person name="Sorensen T."/>
        </authorList>
    </citation>
    <scope>NUCLEOTIDE SEQUENCE [LARGE SCALE GENOMIC DNA]</scope>
    <source>
        <strain evidence="1 2">CBS 114990</strain>
    </source>
</reference>
<sequence length="62" mass="6906">MALSRASYDTDVYVNDATMPKMVDKDDWNWGDKGSFMAGAREFSPGKSRVLKLALGNIVLQH</sequence>
<gene>
    <name evidence="1" type="ORF">PG997_005634</name>
</gene>
<dbReference type="RefSeq" id="XP_066668872.1">
    <property type="nucleotide sequence ID" value="XM_066809949.1"/>
</dbReference>
<proteinExistence type="predicted"/>
<organism evidence="1 2">
    <name type="scientific">Apiospora hydei</name>
    <dbReference type="NCBI Taxonomy" id="1337664"/>
    <lineage>
        <taxon>Eukaryota</taxon>
        <taxon>Fungi</taxon>
        <taxon>Dikarya</taxon>
        <taxon>Ascomycota</taxon>
        <taxon>Pezizomycotina</taxon>
        <taxon>Sordariomycetes</taxon>
        <taxon>Xylariomycetidae</taxon>
        <taxon>Amphisphaeriales</taxon>
        <taxon>Apiosporaceae</taxon>
        <taxon>Apiospora</taxon>
    </lineage>
</organism>
<name>A0ABR1WQS3_9PEZI</name>
<evidence type="ECO:0000313" key="2">
    <source>
        <dbReference type="Proteomes" id="UP001433268"/>
    </source>
</evidence>
<keyword evidence="2" id="KW-1185">Reference proteome</keyword>
<dbReference type="Proteomes" id="UP001433268">
    <property type="component" value="Unassembled WGS sequence"/>
</dbReference>